<protein>
    <submittedName>
        <fullName evidence="1">HAD hydrolase-like protein</fullName>
    </submittedName>
</protein>
<dbReference type="GO" id="GO:0004713">
    <property type="term" value="F:protein tyrosine kinase activity"/>
    <property type="evidence" value="ECO:0007669"/>
    <property type="project" value="TreeGrafter"/>
</dbReference>
<dbReference type="RefSeq" id="WP_249321683.1">
    <property type="nucleotide sequence ID" value="NZ_CP060632.1"/>
</dbReference>
<gene>
    <name evidence="1" type="ORF">H9Q76_03710</name>
</gene>
<dbReference type="Proteomes" id="UP000515819">
    <property type="component" value="Chromosome"/>
</dbReference>
<dbReference type="InterPro" id="IPR023198">
    <property type="entry name" value="PGP-like_dom2"/>
</dbReference>
<dbReference type="InterPro" id="IPR036412">
    <property type="entry name" value="HAD-like_sf"/>
</dbReference>
<dbReference type="PANTHER" id="PTHR43434:SF20">
    <property type="entry name" value="5'-NUCLEOTIDASE"/>
    <property type="match status" value="1"/>
</dbReference>
<keyword evidence="2" id="KW-1185">Reference proteome</keyword>
<proteinExistence type="predicted"/>
<keyword evidence="1" id="KW-0378">Hydrolase</keyword>
<dbReference type="KEGG" id="wcp:H9Q76_03710"/>
<dbReference type="AlphaFoldDB" id="A0A7G9FPB6"/>
<dbReference type="InterPro" id="IPR023214">
    <property type="entry name" value="HAD_sf"/>
</dbReference>
<dbReference type="PANTHER" id="PTHR43434">
    <property type="entry name" value="PHOSPHOGLYCOLATE PHOSPHATASE"/>
    <property type="match status" value="1"/>
</dbReference>
<dbReference type="InterPro" id="IPR050155">
    <property type="entry name" value="HAD-like_hydrolase_sf"/>
</dbReference>
<dbReference type="GO" id="GO:0005829">
    <property type="term" value="C:cytosol"/>
    <property type="evidence" value="ECO:0007669"/>
    <property type="project" value="TreeGrafter"/>
</dbReference>
<evidence type="ECO:0000313" key="1">
    <source>
        <dbReference type="EMBL" id="QNM00398.1"/>
    </source>
</evidence>
<name>A0A7G9FPB6_9FIRM</name>
<dbReference type="GO" id="GO:0016787">
    <property type="term" value="F:hydrolase activity"/>
    <property type="evidence" value="ECO:0007669"/>
    <property type="project" value="UniProtKB-KW"/>
</dbReference>
<dbReference type="SUPFAM" id="SSF56784">
    <property type="entry name" value="HAD-like"/>
    <property type="match status" value="1"/>
</dbReference>
<dbReference type="Gene3D" id="1.10.150.240">
    <property type="entry name" value="Putative phosphatase, domain 2"/>
    <property type="match status" value="1"/>
</dbReference>
<reference evidence="1 2" key="1">
    <citation type="submission" date="2020-08" db="EMBL/GenBank/DDBJ databases">
        <authorList>
            <person name="Liu C."/>
            <person name="Sun Q."/>
        </authorList>
    </citation>
    <scope>NUCLEOTIDE SEQUENCE [LARGE SCALE GENOMIC DNA]</scope>
    <source>
        <strain evidence="1 2">NSJ-4</strain>
    </source>
</reference>
<dbReference type="Gene3D" id="3.40.50.1000">
    <property type="entry name" value="HAD superfamily/HAD-like"/>
    <property type="match status" value="1"/>
</dbReference>
<dbReference type="Pfam" id="PF13419">
    <property type="entry name" value="HAD_2"/>
    <property type="match status" value="1"/>
</dbReference>
<dbReference type="InterPro" id="IPR041492">
    <property type="entry name" value="HAD_2"/>
</dbReference>
<sequence length="219" mass="24693">MYKYVFLDLDGTITEPEEGIINGVLYALSKFGITVEDRTTLYPYIGPPLRDSFREFHGLSEEEAEQAVLYYREYYSTKGIYQNGIMPGMEAAFQTLQERGCHLYVATSKPELYAKQILEHLKLDGYFDIIAGSTFDKSRDSKAAVIEYLLAGIAADQGKPSMDDIIMVGDREFDVIGARAFGIETIGVLFGYGSKEEFEACDCRYLAENAEEMVQIILR</sequence>
<evidence type="ECO:0000313" key="2">
    <source>
        <dbReference type="Proteomes" id="UP000515819"/>
    </source>
</evidence>
<accession>A0A7G9FPB6</accession>
<organism evidence="1 2">
    <name type="scientific">Wujia chipingensis</name>
    <dbReference type="NCBI Taxonomy" id="2763670"/>
    <lineage>
        <taxon>Bacteria</taxon>
        <taxon>Bacillati</taxon>
        <taxon>Bacillota</taxon>
        <taxon>Clostridia</taxon>
        <taxon>Lachnospirales</taxon>
        <taxon>Lachnospiraceae</taxon>
        <taxon>Wujia</taxon>
    </lineage>
</organism>
<dbReference type="EMBL" id="CP060632">
    <property type="protein sequence ID" value="QNM00398.1"/>
    <property type="molecule type" value="Genomic_DNA"/>
</dbReference>